<evidence type="ECO:0000313" key="2">
    <source>
        <dbReference type="Proteomes" id="UP000287651"/>
    </source>
</evidence>
<comment type="caution">
    <text evidence="1">The sequence shown here is derived from an EMBL/GenBank/DDBJ whole genome shotgun (WGS) entry which is preliminary data.</text>
</comment>
<organism evidence="1 2">
    <name type="scientific">Ensete ventricosum</name>
    <name type="common">Abyssinian banana</name>
    <name type="synonym">Musa ensete</name>
    <dbReference type="NCBI Taxonomy" id="4639"/>
    <lineage>
        <taxon>Eukaryota</taxon>
        <taxon>Viridiplantae</taxon>
        <taxon>Streptophyta</taxon>
        <taxon>Embryophyta</taxon>
        <taxon>Tracheophyta</taxon>
        <taxon>Spermatophyta</taxon>
        <taxon>Magnoliopsida</taxon>
        <taxon>Liliopsida</taxon>
        <taxon>Zingiberales</taxon>
        <taxon>Musaceae</taxon>
        <taxon>Ensete</taxon>
    </lineage>
</organism>
<dbReference type="EMBL" id="AMZH03029671">
    <property type="protein sequence ID" value="RRT33198.1"/>
    <property type="molecule type" value="Genomic_DNA"/>
</dbReference>
<feature type="non-terminal residue" evidence="1">
    <location>
        <position position="1"/>
    </location>
</feature>
<reference evidence="1 2" key="1">
    <citation type="journal article" date="2014" name="Agronomy (Basel)">
        <title>A Draft Genome Sequence for Ensete ventricosum, the Drought-Tolerant Tree Against Hunger.</title>
        <authorList>
            <person name="Harrison J."/>
            <person name="Moore K.A."/>
            <person name="Paszkiewicz K."/>
            <person name="Jones T."/>
            <person name="Grant M."/>
            <person name="Ambacheew D."/>
            <person name="Muzemil S."/>
            <person name="Studholme D.J."/>
        </authorList>
    </citation>
    <scope>NUCLEOTIDE SEQUENCE [LARGE SCALE GENOMIC DNA]</scope>
</reference>
<dbReference type="AlphaFoldDB" id="A0A426X158"/>
<protein>
    <submittedName>
        <fullName evidence="1">Uncharacterized protein</fullName>
    </submittedName>
</protein>
<gene>
    <name evidence="1" type="ORF">B296_00058345</name>
</gene>
<dbReference type="Proteomes" id="UP000287651">
    <property type="component" value="Unassembled WGS sequence"/>
</dbReference>
<sequence length="69" mass="7442">CGGFYSNGYEAPVPEVLTVSVAYHLYFVTASVVLPVRCTVCLLPLGKVDLAPPYLCQVNRTTVDPPMPV</sequence>
<accession>A0A426X158</accession>
<name>A0A426X158_ENSVE</name>
<proteinExistence type="predicted"/>
<evidence type="ECO:0000313" key="1">
    <source>
        <dbReference type="EMBL" id="RRT33198.1"/>
    </source>
</evidence>